<evidence type="ECO:0000313" key="1">
    <source>
        <dbReference type="EMBL" id="CDX34548.1"/>
    </source>
</evidence>
<accession>A0A090ET20</accession>
<protein>
    <submittedName>
        <fullName evidence="1">Uncharacterized protein</fullName>
    </submittedName>
</protein>
<dbReference type="Proteomes" id="UP000046373">
    <property type="component" value="Unassembled WGS sequence"/>
</dbReference>
<sequence length="211" mass="23351">MIDRILEVPGPCELRVRRREEIAVGEADAKQQRVPAGRQGGSLRVGRLLLGRLLPLGSRLTTEGDVSRLQRGGVAAGIADAGDPALHLGPAPHEIPAGIEEAPDGAAGGASALPLEPLDRGKLAPQLRKLGACRVTTAGQYLPSQRRARIGIRNLRHRQDRRDHQEWYLKELQPRHRAPPLFEKRVRLDRCRLIEKILMYIKVSLSLFYTA</sequence>
<gene>
    <name evidence="1" type="ORF">MPLDJ20_190051</name>
</gene>
<organism evidence="1 2">
    <name type="scientific">Mesorhizobium plurifarium</name>
    <dbReference type="NCBI Taxonomy" id="69974"/>
    <lineage>
        <taxon>Bacteria</taxon>
        <taxon>Pseudomonadati</taxon>
        <taxon>Pseudomonadota</taxon>
        <taxon>Alphaproteobacteria</taxon>
        <taxon>Hyphomicrobiales</taxon>
        <taxon>Phyllobacteriaceae</taxon>
        <taxon>Mesorhizobium</taxon>
    </lineage>
</organism>
<reference evidence="1 2" key="1">
    <citation type="submission" date="2014-08" db="EMBL/GenBank/DDBJ databases">
        <authorList>
            <person name="Moulin Lionel"/>
        </authorList>
    </citation>
    <scope>NUCLEOTIDE SEQUENCE [LARGE SCALE GENOMIC DNA]</scope>
</reference>
<evidence type="ECO:0000313" key="2">
    <source>
        <dbReference type="Proteomes" id="UP000046373"/>
    </source>
</evidence>
<name>A0A090ET20_MESPL</name>
<dbReference type="EMBL" id="CCNB01000011">
    <property type="protein sequence ID" value="CDX34548.1"/>
    <property type="molecule type" value="Genomic_DNA"/>
</dbReference>
<dbReference type="AlphaFoldDB" id="A0A090ET20"/>
<proteinExistence type="predicted"/>